<dbReference type="Proteomes" id="UP000321199">
    <property type="component" value="Chromosome"/>
</dbReference>
<reference evidence="2 3" key="1">
    <citation type="submission" date="2019-07" db="EMBL/GenBank/DDBJ databases">
        <title>Complete genome sequence of Comamonas sp. NLF 7-7 isolated from livestock.</title>
        <authorList>
            <person name="Kim D.H."/>
            <person name="Kim J.G."/>
        </authorList>
    </citation>
    <scope>NUCLEOTIDE SEQUENCE [LARGE SCALE GENOMIC DNA]</scope>
    <source>
        <strain evidence="2 3">NLF 7-7</strain>
    </source>
</reference>
<dbReference type="KEGG" id="cof:FOZ74_09315"/>
<dbReference type="GO" id="GO:0043022">
    <property type="term" value="F:ribosome binding"/>
    <property type="evidence" value="ECO:0007669"/>
    <property type="project" value="InterPro"/>
</dbReference>
<dbReference type="OrthoDB" id="8821422at2"/>
<protein>
    <submittedName>
        <fullName evidence="2">DUF883 domain-containing protein</fullName>
    </submittedName>
</protein>
<proteinExistence type="predicted"/>
<dbReference type="Pfam" id="PF19029">
    <property type="entry name" value="DUF883_C"/>
    <property type="match status" value="1"/>
</dbReference>
<evidence type="ECO:0000259" key="1">
    <source>
        <dbReference type="Pfam" id="PF19029"/>
    </source>
</evidence>
<accession>A0A5B8RUP7</accession>
<evidence type="ECO:0000313" key="2">
    <source>
        <dbReference type="EMBL" id="QEA13210.1"/>
    </source>
</evidence>
<dbReference type="InterPro" id="IPR010279">
    <property type="entry name" value="YqjD/ElaB"/>
</dbReference>
<dbReference type="PANTHER" id="PTHR35893">
    <property type="entry name" value="INNER MEMBRANE PROTEIN-RELATED"/>
    <property type="match status" value="1"/>
</dbReference>
<evidence type="ECO:0000313" key="3">
    <source>
        <dbReference type="Proteomes" id="UP000321199"/>
    </source>
</evidence>
<dbReference type="RefSeq" id="WP_146912802.1">
    <property type="nucleotide sequence ID" value="NZ_CP042344.1"/>
</dbReference>
<keyword evidence="3" id="KW-1185">Reference proteome</keyword>
<name>A0A5B8RUP7_9BURK</name>
<feature type="domain" description="DUF883" evidence="1">
    <location>
        <begin position="75"/>
        <end position="104"/>
    </location>
</feature>
<organism evidence="2 3">
    <name type="scientific">Comamonas flocculans</name>
    <dbReference type="NCBI Taxonomy" id="2597701"/>
    <lineage>
        <taxon>Bacteria</taxon>
        <taxon>Pseudomonadati</taxon>
        <taxon>Pseudomonadota</taxon>
        <taxon>Betaproteobacteria</taxon>
        <taxon>Burkholderiales</taxon>
        <taxon>Comamonadaceae</taxon>
        <taxon>Comamonas</taxon>
    </lineage>
</organism>
<sequence>MPTKTKSEIASTTEGELERLVGDLRELLASKELDDIPAIKQVRQRLEDGVQSVRDATVRAAQDTAQRAMDAARAADSYAHDEPWRVASAALAVGALVGFLLARR</sequence>
<dbReference type="InterPro" id="IPR043605">
    <property type="entry name" value="DUF883_C"/>
</dbReference>
<dbReference type="AlphaFoldDB" id="A0A5B8RUP7"/>
<gene>
    <name evidence="2" type="ORF">FOZ74_09315</name>
</gene>
<dbReference type="EMBL" id="CP042344">
    <property type="protein sequence ID" value="QEA13210.1"/>
    <property type="molecule type" value="Genomic_DNA"/>
</dbReference>
<dbReference type="PANTHER" id="PTHR35893:SF3">
    <property type="entry name" value="INNER MEMBRANE PROTEIN"/>
    <property type="match status" value="1"/>
</dbReference>